<keyword evidence="4" id="KW-1185">Reference proteome</keyword>
<feature type="signal peptide" evidence="1">
    <location>
        <begin position="1"/>
        <end position="22"/>
    </location>
</feature>
<proteinExistence type="predicted"/>
<dbReference type="InterPro" id="IPR039069">
    <property type="entry name" value="CE7"/>
</dbReference>
<dbReference type="Proteomes" id="UP001354989">
    <property type="component" value="Plasmid pPP1"/>
</dbReference>
<keyword evidence="3" id="KW-0614">Plasmid</keyword>
<sequence length="434" mass="48416">MMNKIRTLTTILLFAISFSALAAAKIKVVVTPTKQGWLYEKGEPIFYKVEVLQDGSPLKQSLKVHFQIKPEKMAVIKEGDIKLKKGVAIIQGVKGTKPGFLRCFASVQVDGQKVDSWGTAGVAVAELRATEIFPDDFSAFWAHQLKELAKVPIDPQMQKLTAQCTKDYNVYSVSFQNIRQKYGRAYSRIYGTLTVPAKAGKYPAILNCPGAGVKKQGKDSRAKQGVIILKIGIHGIPQTAPDSLFVALRDAGLGNYRMEGLDTPEEYYYKRVYLGCVRAIDFIYTLPQFDGQHVGVMGGSQGGGLSIVTAALDPRVNAQLVYFPALTDWTGYLHGRAGGWPHYFANYNVEEHPQWLKTAQYFDVINFAKILKHPGWYSWGYNDNVVPPTTAYATYNSITAPKALFIDQPQRHKWSAEQRTKGFSWLCQQLKVTN</sequence>
<keyword evidence="1" id="KW-0732">Signal</keyword>
<dbReference type="SUPFAM" id="SSF53474">
    <property type="entry name" value="alpha/beta-Hydrolases"/>
    <property type="match status" value="1"/>
</dbReference>
<evidence type="ECO:0000256" key="1">
    <source>
        <dbReference type="SAM" id="SignalP"/>
    </source>
</evidence>
<dbReference type="PANTHER" id="PTHR40111">
    <property type="entry name" value="CEPHALOSPORIN-C DEACETYLASE"/>
    <property type="match status" value="1"/>
</dbReference>
<reference evidence="3 4" key="1">
    <citation type="submission" date="2021-12" db="EMBL/GenBank/DDBJ databases">
        <title>Genome sequencing of bacteria with rrn-lacking chromosome and rrn-plasmid.</title>
        <authorList>
            <person name="Anda M."/>
            <person name="Iwasaki W."/>
        </authorList>
    </citation>
    <scope>NUCLEOTIDE SEQUENCE [LARGE SCALE GENOMIC DNA]</scope>
    <source>
        <strain evidence="3 4">NBRC 101262</strain>
        <plasmid evidence="3 4">pPP1</plasmid>
    </source>
</reference>
<feature type="domain" description="Acetyl xylan esterase" evidence="2">
    <location>
        <begin position="126"/>
        <end position="428"/>
    </location>
</feature>
<evidence type="ECO:0000313" key="4">
    <source>
        <dbReference type="Proteomes" id="UP001354989"/>
    </source>
</evidence>
<gene>
    <name evidence="3" type="ORF">PEPS_32710</name>
</gene>
<protein>
    <submittedName>
        <fullName evidence="3">Cephalosporin deacetylase</fullName>
    </submittedName>
</protein>
<feature type="chain" id="PRO_5046335637" evidence="1">
    <location>
        <begin position="23"/>
        <end position="434"/>
    </location>
</feature>
<organism evidence="3 4">
    <name type="scientific">Persicobacter psychrovividus</name>
    <dbReference type="NCBI Taxonomy" id="387638"/>
    <lineage>
        <taxon>Bacteria</taxon>
        <taxon>Pseudomonadati</taxon>
        <taxon>Bacteroidota</taxon>
        <taxon>Cytophagia</taxon>
        <taxon>Cytophagales</taxon>
        <taxon>Persicobacteraceae</taxon>
        <taxon>Persicobacter</taxon>
    </lineage>
</organism>
<dbReference type="Gene3D" id="3.40.50.1820">
    <property type="entry name" value="alpha/beta hydrolase"/>
    <property type="match status" value="1"/>
</dbReference>
<dbReference type="InterPro" id="IPR008391">
    <property type="entry name" value="AXE1_dom"/>
</dbReference>
<dbReference type="Pfam" id="PF05448">
    <property type="entry name" value="AXE1"/>
    <property type="match status" value="1"/>
</dbReference>
<evidence type="ECO:0000259" key="2">
    <source>
        <dbReference type="Pfam" id="PF05448"/>
    </source>
</evidence>
<dbReference type="InterPro" id="IPR029058">
    <property type="entry name" value="AB_hydrolase_fold"/>
</dbReference>
<evidence type="ECO:0000313" key="3">
    <source>
        <dbReference type="EMBL" id="BDD00991.1"/>
    </source>
</evidence>
<accession>A0ABM7VJ34</accession>
<name>A0ABM7VJ34_9BACT</name>
<dbReference type="RefSeq" id="WP_338398202.1">
    <property type="nucleotide sequence ID" value="NZ_AP025293.1"/>
</dbReference>
<geneLocation type="plasmid" evidence="3 4">
    <name>pPP1</name>
</geneLocation>
<dbReference type="PANTHER" id="PTHR40111:SF1">
    <property type="entry name" value="CEPHALOSPORIN-C DEACETYLASE"/>
    <property type="match status" value="1"/>
</dbReference>
<dbReference type="EMBL" id="AP025293">
    <property type="protein sequence ID" value="BDD00991.1"/>
    <property type="molecule type" value="Genomic_DNA"/>
</dbReference>